<protein>
    <submittedName>
        <fullName evidence="1">Aspyridones efflux protein apdF</fullName>
    </submittedName>
</protein>
<accession>A0ACB8GH48</accession>
<dbReference type="Proteomes" id="UP000664032">
    <property type="component" value="Unassembled WGS sequence"/>
</dbReference>
<reference evidence="1" key="1">
    <citation type="submission" date="2021-10" db="EMBL/GenBank/DDBJ databases">
        <title>Psilocybe cubensis genome.</title>
        <authorList>
            <person name="Mckernan K.J."/>
            <person name="Crawford S."/>
            <person name="Trippe A."/>
            <person name="Kane L.T."/>
            <person name="Mclaughlin S."/>
        </authorList>
    </citation>
    <scope>NUCLEOTIDE SEQUENCE</scope>
    <source>
        <strain evidence="1">MGC-MH-2018</strain>
    </source>
</reference>
<comment type="caution">
    <text evidence="1">The sequence shown here is derived from an EMBL/GenBank/DDBJ whole genome shotgun (WGS) entry which is preliminary data.</text>
</comment>
<organism evidence="1 2">
    <name type="scientific">Psilocybe cubensis</name>
    <name type="common">Psychedelic mushroom</name>
    <name type="synonym">Stropharia cubensis</name>
    <dbReference type="NCBI Taxonomy" id="181762"/>
    <lineage>
        <taxon>Eukaryota</taxon>
        <taxon>Fungi</taxon>
        <taxon>Dikarya</taxon>
        <taxon>Basidiomycota</taxon>
        <taxon>Agaricomycotina</taxon>
        <taxon>Agaricomycetes</taxon>
        <taxon>Agaricomycetidae</taxon>
        <taxon>Agaricales</taxon>
        <taxon>Agaricineae</taxon>
        <taxon>Strophariaceae</taxon>
        <taxon>Psilocybe</taxon>
    </lineage>
</organism>
<keyword evidence="2" id="KW-1185">Reference proteome</keyword>
<name>A0ACB8GH48_PSICU</name>
<evidence type="ECO:0000313" key="2">
    <source>
        <dbReference type="Proteomes" id="UP000664032"/>
    </source>
</evidence>
<evidence type="ECO:0000313" key="1">
    <source>
        <dbReference type="EMBL" id="KAH9474883.1"/>
    </source>
</evidence>
<gene>
    <name evidence="1" type="ORF">JR316_0013351</name>
</gene>
<dbReference type="EMBL" id="JAFIQS020000013">
    <property type="protein sequence ID" value="KAH9474883.1"/>
    <property type="molecule type" value="Genomic_DNA"/>
</dbReference>
<proteinExistence type="predicted"/>
<sequence>MSEIRDQDSEGRDDVEDGGAKAWISITGAIRLQLDRKLSAHDAIRVRGRLWKAFRRRVLSCLGDSRISNFYFVPQQYLEVFLSQGVGMGLGLGLTFVPTLSLTVHHFRRRKVLATGIAMSGSSLGAVLFPISKHGFITPDSLSSQPHLQ</sequence>